<feature type="compositionally biased region" description="Low complexity" evidence="1">
    <location>
        <begin position="98"/>
        <end position="107"/>
    </location>
</feature>
<feature type="region of interest" description="Disordered" evidence="1">
    <location>
        <begin position="41"/>
        <end position="127"/>
    </location>
</feature>
<organism evidence="2 3">
    <name type="scientific">Passalora fulva</name>
    <name type="common">Tomato leaf mold</name>
    <name type="synonym">Cladosporium fulvum</name>
    <dbReference type="NCBI Taxonomy" id="5499"/>
    <lineage>
        <taxon>Eukaryota</taxon>
        <taxon>Fungi</taxon>
        <taxon>Dikarya</taxon>
        <taxon>Ascomycota</taxon>
        <taxon>Pezizomycotina</taxon>
        <taxon>Dothideomycetes</taxon>
        <taxon>Dothideomycetidae</taxon>
        <taxon>Mycosphaerellales</taxon>
        <taxon>Mycosphaerellaceae</taxon>
        <taxon>Fulvia</taxon>
    </lineage>
</organism>
<feature type="compositionally biased region" description="Basic and acidic residues" evidence="1">
    <location>
        <begin position="87"/>
        <end position="96"/>
    </location>
</feature>
<name>A0A9Q8LGN1_PASFU</name>
<dbReference type="EMBL" id="CP090166">
    <property type="protein sequence ID" value="UJO17089.1"/>
    <property type="molecule type" value="Genomic_DNA"/>
</dbReference>
<dbReference type="Proteomes" id="UP000756132">
    <property type="component" value="Chromosome 4"/>
</dbReference>
<evidence type="ECO:0008006" key="4">
    <source>
        <dbReference type="Google" id="ProtNLM"/>
    </source>
</evidence>
<accession>A0A9Q8LGN1</accession>
<protein>
    <recommendedName>
        <fullName evidence="4">Zn(2)-C6 fungal-type domain-containing protein</fullName>
    </recommendedName>
</protein>
<dbReference type="RefSeq" id="XP_047761455.1">
    <property type="nucleotide sequence ID" value="XM_047904381.1"/>
</dbReference>
<feature type="region of interest" description="Disordered" evidence="1">
    <location>
        <begin position="360"/>
        <end position="409"/>
    </location>
</feature>
<sequence>MTSTLRRKCEFCNLQHKKCDGGHPCGICVSAGRKADQCIEHTRGRSQRPATGAAPRRPVIPSSLTAGPPKAQPSRPVEVDEDLDEEYQPRRPDRRTATSRYAARTSAPVSSYLEADEDEDEEENNLEQDQGAIEDIAAPPEGATLATTEFVAEGLPFDGKIWTVKAELTISEHQNFKSCRDYGVGFRLERTGEASLEVGYGIAIRIDKNVLNDKCQERWIGELLQPKRCKRRDLTRHAHGGHKVSEVERYAQMYYEKDGSLRVGEDLDRVRQSMPAARQFLAIQDCMLEKPFRGKGLSKWCMFTFLAAVAHAPKEHAYTGMGYRLLVSGDPAMNGHGITIMDRSFTEKGILAELEALKQSTSQRGHPQGLTPSATSLASGSKKRSGADLDEASAPLFKKTKRDRTETSEPVAWSEDLTRFLKTASTDELKAARRALLWEVLPAQDKSNGMRPSAPAEWSESLDTFVKTASTLELEAARDTLLSNAVPRDSKSKITLPPEPTLWSAILGNFVRSASIADLKAARDTLVSKAVPKEGKAQTAY</sequence>
<evidence type="ECO:0000313" key="3">
    <source>
        <dbReference type="Proteomes" id="UP000756132"/>
    </source>
</evidence>
<dbReference type="KEGG" id="ffu:CLAFUR5_05233"/>
<keyword evidence="3" id="KW-1185">Reference proteome</keyword>
<dbReference type="AlphaFoldDB" id="A0A9Q8LGN1"/>
<feature type="compositionally biased region" description="Acidic residues" evidence="1">
    <location>
        <begin position="114"/>
        <end position="126"/>
    </location>
</feature>
<evidence type="ECO:0000313" key="2">
    <source>
        <dbReference type="EMBL" id="UJO17089.1"/>
    </source>
</evidence>
<proteinExistence type="predicted"/>
<reference evidence="2" key="2">
    <citation type="journal article" date="2022" name="Microb. Genom.">
        <title>A chromosome-scale genome assembly of the tomato pathogen Cladosporium fulvum reveals a compartmentalized genome architecture and the presence of a dispensable chromosome.</title>
        <authorList>
            <person name="Zaccaron A.Z."/>
            <person name="Chen L.H."/>
            <person name="Samaras A."/>
            <person name="Stergiopoulos I."/>
        </authorList>
    </citation>
    <scope>NUCLEOTIDE SEQUENCE</scope>
    <source>
        <strain evidence="2">Race5_Kim</strain>
    </source>
</reference>
<feature type="compositionally biased region" description="Polar residues" evidence="1">
    <location>
        <begin position="360"/>
        <end position="379"/>
    </location>
</feature>
<reference evidence="2" key="1">
    <citation type="submission" date="2021-12" db="EMBL/GenBank/DDBJ databases">
        <authorList>
            <person name="Zaccaron A."/>
            <person name="Stergiopoulos I."/>
        </authorList>
    </citation>
    <scope>NUCLEOTIDE SEQUENCE</scope>
    <source>
        <strain evidence="2">Race5_Kim</strain>
    </source>
</reference>
<dbReference type="GeneID" id="71985111"/>
<evidence type="ECO:0000256" key="1">
    <source>
        <dbReference type="SAM" id="MobiDB-lite"/>
    </source>
</evidence>
<gene>
    <name evidence="2" type="ORF">CLAFUR5_05233</name>
</gene>